<keyword evidence="2" id="KW-0645">Protease</keyword>
<evidence type="ECO:0000313" key="8">
    <source>
        <dbReference type="EMBL" id="AQS87570.1"/>
    </source>
</evidence>
<accession>A0A1U9KPF0</accession>
<sequence length="415" mass="43787">MAWPQLAAALVLAGTAVAAPHHAHRAGSPDRHALDAARNAHAALLRRQANQAALIDARRKAQRQAQARATQDAARTRNFAAQTRAATAELSETETRISALQDDIAALSTQQEELRRDIRHNAAMLRPLLPLAERLSIAPSTSLIAAPIPPDRAVEGLSIIAGLSVLTERAAERLHQQQTTLALNDARLKTQNDELAALRQKQSAERDAAAQQTRLAARAEKRADDAVTQARAAVATATAQATNLQDAIAQIEKTEADAQARLDAEARALQQRHETAKARRVQAQANAMSTTSGPGPSRGNGTAPVAGRITVAWGQTTEAGPATGITYETPGGAAVHAPCGGRVDFAGSFRSFGQMLILDCGRRYRFVVAGLGTLAARSGQPITRGGALGTMPGGTGHLFLQLRQGSQSVDPQPFL</sequence>
<dbReference type="Gene3D" id="2.70.70.10">
    <property type="entry name" value="Glucose Permease (Domain IIA)"/>
    <property type="match status" value="1"/>
</dbReference>
<dbReference type="InterPro" id="IPR016047">
    <property type="entry name" value="M23ase_b-sheet_dom"/>
</dbReference>
<evidence type="ECO:0000313" key="9">
    <source>
        <dbReference type="Proteomes" id="UP000188604"/>
    </source>
</evidence>
<dbReference type="GO" id="GO:0046872">
    <property type="term" value="F:metal ion binding"/>
    <property type="evidence" value="ECO:0007669"/>
    <property type="project" value="UniProtKB-KW"/>
</dbReference>
<comment type="cofactor">
    <cofactor evidence="1">
        <name>Zn(2+)</name>
        <dbReference type="ChEBI" id="CHEBI:29105"/>
    </cofactor>
</comment>
<dbReference type="KEGG" id="nch:A0U93_06060"/>
<dbReference type="CDD" id="cd12797">
    <property type="entry name" value="M23_peptidase"/>
    <property type="match status" value="1"/>
</dbReference>
<protein>
    <recommendedName>
        <fullName evidence="7">M23ase beta-sheet core domain-containing protein</fullName>
    </recommendedName>
</protein>
<dbReference type="SUPFAM" id="SSF51261">
    <property type="entry name" value="Duplicated hybrid motif"/>
    <property type="match status" value="1"/>
</dbReference>
<dbReference type="PANTHER" id="PTHR21666:SF288">
    <property type="entry name" value="CELL DIVISION PROTEIN YTFB"/>
    <property type="match status" value="1"/>
</dbReference>
<organism evidence="8 9">
    <name type="scientific">Neoasaia chiangmaiensis</name>
    <dbReference type="NCBI Taxonomy" id="320497"/>
    <lineage>
        <taxon>Bacteria</taxon>
        <taxon>Pseudomonadati</taxon>
        <taxon>Pseudomonadota</taxon>
        <taxon>Alphaproteobacteria</taxon>
        <taxon>Acetobacterales</taxon>
        <taxon>Acetobacteraceae</taxon>
        <taxon>Neoasaia</taxon>
    </lineage>
</organism>
<feature type="domain" description="M23ase beta-sheet core" evidence="7">
    <location>
        <begin position="322"/>
        <end position="411"/>
    </location>
</feature>
<dbReference type="Pfam" id="PF01551">
    <property type="entry name" value="Peptidase_M23"/>
    <property type="match status" value="1"/>
</dbReference>
<dbReference type="STRING" id="320497.A0U93_06060"/>
<reference evidence="8 9" key="1">
    <citation type="submission" date="2016-03" db="EMBL/GenBank/DDBJ databases">
        <title>Acetic acid bacteria sequencing.</title>
        <authorList>
            <person name="Brandt J."/>
            <person name="Jakob F."/>
            <person name="Vogel R.F."/>
        </authorList>
    </citation>
    <scope>NUCLEOTIDE SEQUENCE [LARGE SCALE GENOMIC DNA]</scope>
    <source>
        <strain evidence="8 9">NBRC 101099</strain>
    </source>
</reference>
<name>A0A1U9KPF0_9PROT</name>
<dbReference type="InterPro" id="IPR050570">
    <property type="entry name" value="Cell_wall_metabolism_enzyme"/>
</dbReference>
<proteinExistence type="predicted"/>
<dbReference type="GO" id="GO:0004222">
    <property type="term" value="F:metalloendopeptidase activity"/>
    <property type="evidence" value="ECO:0007669"/>
    <property type="project" value="TreeGrafter"/>
</dbReference>
<evidence type="ECO:0000256" key="3">
    <source>
        <dbReference type="ARBA" id="ARBA00022723"/>
    </source>
</evidence>
<evidence type="ECO:0000256" key="6">
    <source>
        <dbReference type="ARBA" id="ARBA00023049"/>
    </source>
</evidence>
<keyword evidence="6" id="KW-0482">Metalloprotease</keyword>
<dbReference type="EMBL" id="CP014691">
    <property type="protein sequence ID" value="AQS87570.1"/>
    <property type="molecule type" value="Genomic_DNA"/>
</dbReference>
<evidence type="ECO:0000259" key="7">
    <source>
        <dbReference type="Pfam" id="PF01551"/>
    </source>
</evidence>
<gene>
    <name evidence="8" type="ORF">A0U93_06060</name>
</gene>
<evidence type="ECO:0000256" key="2">
    <source>
        <dbReference type="ARBA" id="ARBA00022670"/>
    </source>
</evidence>
<keyword evidence="4" id="KW-0378">Hydrolase</keyword>
<dbReference type="Proteomes" id="UP000188604">
    <property type="component" value="Chromosome"/>
</dbReference>
<evidence type="ECO:0000256" key="4">
    <source>
        <dbReference type="ARBA" id="ARBA00022801"/>
    </source>
</evidence>
<dbReference type="OrthoDB" id="9809144at2"/>
<keyword evidence="9" id="KW-1185">Reference proteome</keyword>
<dbReference type="AlphaFoldDB" id="A0A1U9KPF0"/>
<keyword evidence="3" id="KW-0479">Metal-binding</keyword>
<dbReference type="GO" id="GO:0006508">
    <property type="term" value="P:proteolysis"/>
    <property type="evidence" value="ECO:0007669"/>
    <property type="project" value="UniProtKB-KW"/>
</dbReference>
<keyword evidence="5" id="KW-0862">Zinc</keyword>
<dbReference type="RefSeq" id="WP_077806557.1">
    <property type="nucleotide sequence ID" value="NZ_BJXS01000002.1"/>
</dbReference>
<dbReference type="PANTHER" id="PTHR21666">
    <property type="entry name" value="PEPTIDASE-RELATED"/>
    <property type="match status" value="1"/>
</dbReference>
<evidence type="ECO:0000256" key="1">
    <source>
        <dbReference type="ARBA" id="ARBA00001947"/>
    </source>
</evidence>
<evidence type="ECO:0000256" key="5">
    <source>
        <dbReference type="ARBA" id="ARBA00022833"/>
    </source>
</evidence>
<dbReference type="InterPro" id="IPR011055">
    <property type="entry name" value="Dup_hybrid_motif"/>
</dbReference>